<dbReference type="EMBL" id="JARGEQ010000025">
    <property type="protein sequence ID" value="MDF1585528.1"/>
    <property type="molecule type" value="Genomic_DNA"/>
</dbReference>
<sequence>MTQASDDRRKNRGFYESWARETIRYNDTDRQGHVNNAVFSTLCETGRVRFLFGPDVPALPPHRAFVIARLVIDYRGELTWPGEAEIGTTILRVGRSSFTFGQAIFKDGVCAATAESVIVLMDETTRKSAPLPDGFRDWLLAQVAEDAAQA</sequence>
<dbReference type="CDD" id="cd00586">
    <property type="entry name" value="4HBT"/>
    <property type="match status" value="1"/>
</dbReference>
<dbReference type="InterPro" id="IPR029069">
    <property type="entry name" value="HotDog_dom_sf"/>
</dbReference>
<dbReference type="GO" id="GO:0047617">
    <property type="term" value="F:fatty acyl-CoA hydrolase activity"/>
    <property type="evidence" value="ECO:0007669"/>
    <property type="project" value="TreeGrafter"/>
</dbReference>
<dbReference type="InterPro" id="IPR050563">
    <property type="entry name" value="4-hydroxybenzoyl-CoA_TE"/>
</dbReference>
<reference evidence="3 4" key="1">
    <citation type="submission" date="2023-03" db="EMBL/GenBank/DDBJ databases">
        <title>YIM 152171 draft genome.</title>
        <authorList>
            <person name="Yang Z."/>
        </authorList>
    </citation>
    <scope>NUCLEOTIDE SEQUENCE [LARGE SCALE GENOMIC DNA]</scope>
    <source>
        <strain evidence="3 4">YIM 152171</strain>
    </source>
</reference>
<name>A0AAP3UXW0_9PROT</name>
<keyword evidence="4" id="KW-1185">Reference proteome</keyword>
<organism evidence="3 4">
    <name type="scientific">Marinimicrococcus flavescens</name>
    <dbReference type="NCBI Taxonomy" id="3031815"/>
    <lineage>
        <taxon>Bacteria</taxon>
        <taxon>Pseudomonadati</taxon>
        <taxon>Pseudomonadota</taxon>
        <taxon>Alphaproteobacteria</taxon>
        <taxon>Geminicoccales</taxon>
        <taxon>Geminicoccaceae</taxon>
        <taxon>Marinimicrococcus</taxon>
    </lineage>
</organism>
<dbReference type="RefSeq" id="WP_327787946.1">
    <property type="nucleotide sequence ID" value="NZ_JARGEQ010000025.1"/>
</dbReference>
<dbReference type="Proteomes" id="UP001301140">
    <property type="component" value="Unassembled WGS sequence"/>
</dbReference>
<dbReference type="PANTHER" id="PTHR31793">
    <property type="entry name" value="4-HYDROXYBENZOYL-COA THIOESTERASE FAMILY MEMBER"/>
    <property type="match status" value="1"/>
</dbReference>
<evidence type="ECO:0000256" key="1">
    <source>
        <dbReference type="ARBA" id="ARBA00005953"/>
    </source>
</evidence>
<dbReference type="SUPFAM" id="SSF54637">
    <property type="entry name" value="Thioesterase/thiol ester dehydrase-isomerase"/>
    <property type="match status" value="1"/>
</dbReference>
<dbReference type="Pfam" id="PF13279">
    <property type="entry name" value="4HBT_2"/>
    <property type="match status" value="1"/>
</dbReference>
<dbReference type="PANTHER" id="PTHR31793:SF27">
    <property type="entry name" value="NOVEL THIOESTERASE SUPERFAMILY DOMAIN AND SAPOSIN A-TYPE DOMAIN CONTAINING PROTEIN (0610012H03RIK)"/>
    <property type="match status" value="1"/>
</dbReference>
<comment type="caution">
    <text evidence="3">The sequence shown here is derived from an EMBL/GenBank/DDBJ whole genome shotgun (WGS) entry which is preliminary data.</text>
</comment>
<comment type="similarity">
    <text evidence="1">Belongs to the 4-hydroxybenzoyl-CoA thioesterase family.</text>
</comment>
<protein>
    <submittedName>
        <fullName evidence="3">Thioesterase family protein</fullName>
    </submittedName>
</protein>
<evidence type="ECO:0000256" key="2">
    <source>
        <dbReference type="ARBA" id="ARBA00022801"/>
    </source>
</evidence>
<gene>
    <name evidence="3" type="ORF">PZ740_03900</name>
</gene>
<accession>A0AAP3UXW0</accession>
<evidence type="ECO:0000313" key="4">
    <source>
        <dbReference type="Proteomes" id="UP001301140"/>
    </source>
</evidence>
<dbReference type="AlphaFoldDB" id="A0AAP3UXW0"/>
<proteinExistence type="inferred from homology"/>
<dbReference type="Gene3D" id="3.10.129.10">
    <property type="entry name" value="Hotdog Thioesterase"/>
    <property type="match status" value="1"/>
</dbReference>
<keyword evidence="2" id="KW-0378">Hydrolase</keyword>
<evidence type="ECO:0000313" key="3">
    <source>
        <dbReference type="EMBL" id="MDF1585528.1"/>
    </source>
</evidence>